<sequence length="267" mass="30670">MNNLQIFNNKDFGEVRTIIKENGIWFVGKDVAECLGYKDTDQSLRNHVDGEDKLTRKIDGAGQSRRMTIINESGLYSLVLSSKLPSAKKFKRWVTSEVLPSIRKHGMYAKDELLDNPDLLIQVATKLKEEKAKNKMLELQNKQKEQIIGELKPRADYTDRILKNKGLVTITQIAKDYGMTGTGLNKLLHELKVQYKQSDQWLLYKEHSGKGYTHSETIDIVRSDGRPDVKMNTKWTQKGRLFLYNLLRDNGILPTIEQEAEREVACN</sequence>
<evidence type="ECO:0000313" key="2">
    <source>
        <dbReference type="EMBL" id="BDR80660.1"/>
    </source>
</evidence>
<dbReference type="Proteomes" id="UP001321763">
    <property type="component" value="Chromosome"/>
</dbReference>
<accession>A0ABC8ECS6</accession>
<dbReference type="PANTHER" id="PTHR36180">
    <property type="entry name" value="DNA-BINDING PROTEIN-RELATED-RELATED"/>
    <property type="match status" value="1"/>
</dbReference>
<dbReference type="Pfam" id="PF03374">
    <property type="entry name" value="ANT"/>
    <property type="match status" value="1"/>
</dbReference>
<proteinExistence type="predicted"/>
<dbReference type="InterPro" id="IPR003497">
    <property type="entry name" value="BRO_N_domain"/>
</dbReference>
<dbReference type="PANTHER" id="PTHR36180:SF2">
    <property type="entry name" value="BRO FAMILY PROTEIN"/>
    <property type="match status" value="1"/>
</dbReference>
<name>A0ABC8ECS6_CLOTA</name>
<dbReference type="AlphaFoldDB" id="A0ABC8ECS6"/>
<gene>
    <name evidence="2" type="ORF">K234311028_09060</name>
</gene>
<dbReference type="EMBL" id="AP026818">
    <property type="protein sequence ID" value="BDR80660.1"/>
    <property type="molecule type" value="Genomic_DNA"/>
</dbReference>
<dbReference type="RefSeq" id="WP_317724853.1">
    <property type="nucleotide sequence ID" value="NZ_AP026818.1"/>
</dbReference>
<evidence type="ECO:0000259" key="1">
    <source>
        <dbReference type="PROSITE" id="PS51750"/>
    </source>
</evidence>
<organism evidence="2 3">
    <name type="scientific">Clostridium tetani</name>
    <dbReference type="NCBI Taxonomy" id="1513"/>
    <lineage>
        <taxon>Bacteria</taxon>
        <taxon>Bacillati</taxon>
        <taxon>Bacillota</taxon>
        <taxon>Clostridia</taxon>
        <taxon>Eubacteriales</taxon>
        <taxon>Clostridiaceae</taxon>
        <taxon>Clostridium</taxon>
    </lineage>
</organism>
<feature type="domain" description="Bro-N" evidence="1">
    <location>
        <begin position="1"/>
        <end position="106"/>
    </location>
</feature>
<protein>
    <recommendedName>
        <fullName evidence="1">Bro-N domain-containing protein</fullName>
    </recommendedName>
</protein>
<evidence type="ECO:0000313" key="3">
    <source>
        <dbReference type="Proteomes" id="UP001321763"/>
    </source>
</evidence>
<dbReference type="PROSITE" id="PS51750">
    <property type="entry name" value="BRO_N"/>
    <property type="match status" value="1"/>
</dbReference>
<dbReference type="InterPro" id="IPR005039">
    <property type="entry name" value="Ant_C"/>
</dbReference>
<dbReference type="Pfam" id="PF02498">
    <property type="entry name" value="Bro-N"/>
    <property type="match status" value="1"/>
</dbReference>
<reference evidence="2 3" key="1">
    <citation type="submission" date="2022-09" db="EMBL/GenBank/DDBJ databases">
        <title>complete genome sequences of Clostridium tetani str. KHSU-234311-028 isolated from soil.</title>
        <authorList>
            <person name="Sekizuka T."/>
            <person name="Shitada C."/>
            <person name="Takahashi M."/>
            <person name="Kuroda M."/>
        </authorList>
    </citation>
    <scope>NUCLEOTIDE SEQUENCE [LARGE SCALE GENOMIC DNA]</scope>
    <source>
        <strain evidence="2 3">KHSU-234311-028</strain>
    </source>
</reference>
<dbReference type="SMART" id="SM01040">
    <property type="entry name" value="Bro-N"/>
    <property type="match status" value="1"/>
</dbReference>